<dbReference type="InterPro" id="IPR011015">
    <property type="entry name" value="LEM/LEM-like_dom_sf"/>
</dbReference>
<proteinExistence type="predicted"/>
<reference evidence="1" key="1">
    <citation type="submission" date="2025-08" db="UniProtKB">
        <authorList>
            <consortium name="Ensembl"/>
        </authorList>
    </citation>
    <scope>IDENTIFICATION</scope>
</reference>
<organism evidence="1 2">
    <name type="scientific">Amphilophus citrinellus</name>
    <name type="common">Midas cichlid</name>
    <name type="synonym">Cichlasoma citrinellum</name>
    <dbReference type="NCBI Taxonomy" id="61819"/>
    <lineage>
        <taxon>Eukaryota</taxon>
        <taxon>Metazoa</taxon>
        <taxon>Chordata</taxon>
        <taxon>Craniata</taxon>
        <taxon>Vertebrata</taxon>
        <taxon>Euteleostomi</taxon>
        <taxon>Actinopterygii</taxon>
        <taxon>Neopterygii</taxon>
        <taxon>Teleostei</taxon>
        <taxon>Neoteleostei</taxon>
        <taxon>Acanthomorphata</taxon>
        <taxon>Ovalentaria</taxon>
        <taxon>Cichlomorphae</taxon>
        <taxon>Cichliformes</taxon>
        <taxon>Cichlidae</taxon>
        <taxon>New World cichlids</taxon>
        <taxon>Cichlasomatinae</taxon>
        <taxon>Heroini</taxon>
        <taxon>Amphilophus</taxon>
    </lineage>
</organism>
<protein>
    <submittedName>
        <fullName evidence="1">Uncharacterized protein</fullName>
    </submittedName>
</protein>
<evidence type="ECO:0000313" key="1">
    <source>
        <dbReference type="Ensembl" id="ENSACIP00000007742.1"/>
    </source>
</evidence>
<dbReference type="Gene3D" id="1.10.720.40">
    <property type="match status" value="1"/>
</dbReference>
<dbReference type="AlphaFoldDB" id="A0A3Q0RCA4"/>
<evidence type="ECO:0000313" key="2">
    <source>
        <dbReference type="Proteomes" id="UP000261340"/>
    </source>
</evidence>
<dbReference type="Ensembl" id="ENSACIT00000007970.1">
    <property type="protein sequence ID" value="ENSACIP00000007742.1"/>
    <property type="gene ID" value="ENSACIG00000006072.1"/>
</dbReference>
<keyword evidence="2" id="KW-1185">Reference proteome</keyword>
<dbReference type="Proteomes" id="UP000261340">
    <property type="component" value="Unplaced"/>
</dbReference>
<name>A0A3Q0RCA4_AMPCI</name>
<sequence>MSLSEKSNEELGRLLSEYGIKHGPIVVVLQRITRKPVPSYWKCTNYRSLVIPEKGVHIIFFHFVCSNLLDVSHNSCTGLLNLLN</sequence>
<accession>A0A3Q0RCA4</accession>
<reference evidence="1" key="2">
    <citation type="submission" date="2025-09" db="UniProtKB">
        <authorList>
            <consortium name="Ensembl"/>
        </authorList>
    </citation>
    <scope>IDENTIFICATION</scope>
</reference>